<evidence type="ECO:0000313" key="10">
    <source>
        <dbReference type="Proteomes" id="UP001589748"/>
    </source>
</evidence>
<evidence type="ECO:0000256" key="4">
    <source>
        <dbReference type="ARBA" id="ARBA00022692"/>
    </source>
</evidence>
<dbReference type="PANTHER" id="PTHR23517">
    <property type="entry name" value="RESISTANCE PROTEIN MDTM, PUTATIVE-RELATED-RELATED"/>
    <property type="match status" value="1"/>
</dbReference>
<evidence type="ECO:0000256" key="7">
    <source>
        <dbReference type="SAM" id="Phobius"/>
    </source>
</evidence>
<comment type="subcellular location">
    <subcellularLocation>
        <location evidence="1">Cell membrane</location>
        <topology evidence="1">Multi-pass membrane protein</topology>
    </subcellularLocation>
</comment>
<reference evidence="9 10" key="1">
    <citation type="submission" date="2024-09" db="EMBL/GenBank/DDBJ databases">
        <authorList>
            <person name="Sun Q."/>
            <person name="Mori K."/>
        </authorList>
    </citation>
    <scope>NUCLEOTIDE SEQUENCE [LARGE SCALE GENOMIC DNA]</scope>
    <source>
        <strain evidence="9 10">TISTR 1856</strain>
    </source>
</reference>
<evidence type="ECO:0000256" key="1">
    <source>
        <dbReference type="ARBA" id="ARBA00004651"/>
    </source>
</evidence>
<keyword evidence="10" id="KW-1185">Reference proteome</keyword>
<feature type="transmembrane region" description="Helical" evidence="7">
    <location>
        <begin position="220"/>
        <end position="239"/>
    </location>
</feature>
<evidence type="ECO:0000259" key="8">
    <source>
        <dbReference type="PROSITE" id="PS50850"/>
    </source>
</evidence>
<keyword evidence="6 7" id="KW-0472">Membrane</keyword>
<feature type="transmembrane region" description="Helical" evidence="7">
    <location>
        <begin position="343"/>
        <end position="362"/>
    </location>
</feature>
<feature type="transmembrane region" description="Helical" evidence="7">
    <location>
        <begin position="50"/>
        <end position="68"/>
    </location>
</feature>
<keyword evidence="5 7" id="KW-1133">Transmembrane helix</keyword>
<evidence type="ECO:0000256" key="6">
    <source>
        <dbReference type="ARBA" id="ARBA00023136"/>
    </source>
</evidence>
<keyword evidence="2" id="KW-0813">Transport</keyword>
<feature type="transmembrane region" description="Helical" evidence="7">
    <location>
        <begin position="139"/>
        <end position="158"/>
    </location>
</feature>
<keyword evidence="3" id="KW-1003">Cell membrane</keyword>
<feature type="transmembrane region" description="Helical" evidence="7">
    <location>
        <begin position="80"/>
        <end position="98"/>
    </location>
</feature>
<feature type="transmembrane region" description="Helical" evidence="7">
    <location>
        <begin position="110"/>
        <end position="127"/>
    </location>
</feature>
<feature type="transmembrane region" description="Helical" evidence="7">
    <location>
        <begin position="251"/>
        <end position="271"/>
    </location>
</feature>
<dbReference type="PANTHER" id="PTHR23517:SF13">
    <property type="entry name" value="MAJOR FACILITATOR SUPERFAMILY MFS_1"/>
    <property type="match status" value="1"/>
</dbReference>
<feature type="transmembrane region" description="Helical" evidence="7">
    <location>
        <begin position="170"/>
        <end position="190"/>
    </location>
</feature>
<feature type="transmembrane region" description="Helical" evidence="7">
    <location>
        <begin position="308"/>
        <end position="331"/>
    </location>
</feature>
<dbReference type="SUPFAM" id="SSF103473">
    <property type="entry name" value="MFS general substrate transporter"/>
    <property type="match status" value="1"/>
</dbReference>
<feature type="transmembrane region" description="Helical" evidence="7">
    <location>
        <begin position="374"/>
        <end position="392"/>
    </location>
</feature>
<protein>
    <submittedName>
        <fullName evidence="9">MFS transporter</fullName>
    </submittedName>
</protein>
<dbReference type="Gene3D" id="1.20.1250.20">
    <property type="entry name" value="MFS general substrate transporter like domains"/>
    <property type="match status" value="1"/>
</dbReference>
<accession>A0ABV5LRR2</accession>
<proteinExistence type="predicted"/>
<dbReference type="Pfam" id="PF07690">
    <property type="entry name" value="MFS_1"/>
    <property type="match status" value="1"/>
</dbReference>
<evidence type="ECO:0000256" key="5">
    <source>
        <dbReference type="ARBA" id="ARBA00022989"/>
    </source>
</evidence>
<organism evidence="9 10">
    <name type="scientific">Kineococcus gynurae</name>
    <dbReference type="NCBI Taxonomy" id="452979"/>
    <lineage>
        <taxon>Bacteria</taxon>
        <taxon>Bacillati</taxon>
        <taxon>Actinomycetota</taxon>
        <taxon>Actinomycetes</taxon>
        <taxon>Kineosporiales</taxon>
        <taxon>Kineosporiaceae</taxon>
        <taxon>Kineococcus</taxon>
    </lineage>
</organism>
<feature type="transmembrane region" description="Helical" evidence="7">
    <location>
        <begin position="12"/>
        <end position="30"/>
    </location>
</feature>
<dbReference type="Proteomes" id="UP001589748">
    <property type="component" value="Unassembled WGS sequence"/>
</dbReference>
<dbReference type="InterPro" id="IPR005829">
    <property type="entry name" value="Sugar_transporter_CS"/>
</dbReference>
<dbReference type="InterPro" id="IPR050171">
    <property type="entry name" value="MFS_Transporters"/>
</dbReference>
<evidence type="ECO:0000256" key="2">
    <source>
        <dbReference type="ARBA" id="ARBA00022448"/>
    </source>
</evidence>
<dbReference type="InterPro" id="IPR020846">
    <property type="entry name" value="MFS_dom"/>
</dbReference>
<dbReference type="PROSITE" id="PS50850">
    <property type="entry name" value="MFS"/>
    <property type="match status" value="1"/>
</dbReference>
<sequence>MTSRRSDRPGGRAAFLAAALAFVLIFVAAGTPIPLYNTYRREDGLSTGDLTVATAAYLMAAATSLLVLGRASDHLGRRPVGIAALLSSAAGLVVLLGVDGLAPLVVGRSLQGLATGLSAGALGALAVDSAPPRPRWLPAVVTSAAPMLGIPAGALVSGVLVDTGPAPRHLVYGLVIGLLLLAAVAVARVPETVPHPDPRRLAGSLHPQVRVPDGARRPMLAMSGLILATWSLGGFYQAFGPTIAADQLGSTAASASAAVFGSFTVLSILGGPLSARWSPLTTLRLGAIVYAVCVAGILLALGRGGIGPFLAVSLVTGVVQGAAVSAGMRLLLQATPAADRAGLLATVFLVNYASAALPSLVAGRLTTTFSVERIADGYGVLVVVGVAVAVLASRRR</sequence>
<dbReference type="PROSITE" id="PS00216">
    <property type="entry name" value="SUGAR_TRANSPORT_1"/>
    <property type="match status" value="1"/>
</dbReference>
<feature type="transmembrane region" description="Helical" evidence="7">
    <location>
        <begin position="283"/>
        <end position="302"/>
    </location>
</feature>
<keyword evidence="4 7" id="KW-0812">Transmembrane</keyword>
<dbReference type="InterPro" id="IPR036259">
    <property type="entry name" value="MFS_trans_sf"/>
</dbReference>
<feature type="domain" description="Major facilitator superfamily (MFS) profile" evidence="8">
    <location>
        <begin position="14"/>
        <end position="396"/>
    </location>
</feature>
<dbReference type="CDD" id="cd06174">
    <property type="entry name" value="MFS"/>
    <property type="match status" value="1"/>
</dbReference>
<comment type="caution">
    <text evidence="9">The sequence shown here is derived from an EMBL/GenBank/DDBJ whole genome shotgun (WGS) entry which is preliminary data.</text>
</comment>
<dbReference type="EMBL" id="JBHMDM010000004">
    <property type="protein sequence ID" value="MFB9376783.1"/>
    <property type="molecule type" value="Genomic_DNA"/>
</dbReference>
<evidence type="ECO:0000256" key="3">
    <source>
        <dbReference type="ARBA" id="ARBA00022475"/>
    </source>
</evidence>
<dbReference type="RefSeq" id="WP_380135774.1">
    <property type="nucleotide sequence ID" value="NZ_JBHLUI010000003.1"/>
</dbReference>
<dbReference type="InterPro" id="IPR011701">
    <property type="entry name" value="MFS"/>
</dbReference>
<evidence type="ECO:0000313" key="9">
    <source>
        <dbReference type="EMBL" id="MFB9376783.1"/>
    </source>
</evidence>
<gene>
    <name evidence="9" type="ORF">ACFFVI_07370</name>
</gene>
<name>A0ABV5LRR2_9ACTN</name>